<organism evidence="4 5">
    <name type="scientific">Phytophthora aleatoria</name>
    <dbReference type="NCBI Taxonomy" id="2496075"/>
    <lineage>
        <taxon>Eukaryota</taxon>
        <taxon>Sar</taxon>
        <taxon>Stramenopiles</taxon>
        <taxon>Oomycota</taxon>
        <taxon>Peronosporomycetes</taxon>
        <taxon>Peronosporales</taxon>
        <taxon>Peronosporaceae</taxon>
        <taxon>Phytophthora</taxon>
    </lineage>
</organism>
<dbReference type="Pfam" id="PF00009">
    <property type="entry name" value="GTP_EFTU"/>
    <property type="match status" value="1"/>
</dbReference>
<name>A0A8J5IQ53_9STRA</name>
<feature type="non-terminal residue" evidence="4">
    <location>
        <position position="193"/>
    </location>
</feature>
<dbReference type="GO" id="GO:0005525">
    <property type="term" value="F:GTP binding"/>
    <property type="evidence" value="ECO:0007669"/>
    <property type="project" value="UniProtKB-KW"/>
</dbReference>
<reference evidence="4" key="1">
    <citation type="submission" date="2021-01" db="EMBL/GenBank/DDBJ databases">
        <title>Phytophthora aleatoria, a newly-described species from Pinus radiata is distinct from Phytophthora cactorum isolates based on comparative genomics.</title>
        <authorList>
            <person name="Mcdougal R."/>
            <person name="Panda P."/>
            <person name="Williams N."/>
            <person name="Studholme D.J."/>
        </authorList>
    </citation>
    <scope>NUCLEOTIDE SEQUENCE</scope>
    <source>
        <strain evidence="4">NZFS 4037</strain>
    </source>
</reference>
<gene>
    <name evidence="4" type="ORF">JG688_00017936</name>
</gene>
<keyword evidence="5" id="KW-1185">Reference proteome</keyword>
<dbReference type="InterPro" id="IPR000795">
    <property type="entry name" value="T_Tr_GTP-bd_dom"/>
</dbReference>
<dbReference type="AlphaFoldDB" id="A0A8J5IQ53"/>
<dbReference type="InterPro" id="IPR050100">
    <property type="entry name" value="TRAFAC_GTPase_members"/>
</dbReference>
<evidence type="ECO:0000256" key="2">
    <source>
        <dbReference type="ARBA" id="ARBA00023134"/>
    </source>
</evidence>
<evidence type="ECO:0000313" key="4">
    <source>
        <dbReference type="EMBL" id="KAG6942770.1"/>
    </source>
</evidence>
<dbReference type="GO" id="GO:0003924">
    <property type="term" value="F:GTPase activity"/>
    <property type="evidence" value="ECO:0007669"/>
    <property type="project" value="InterPro"/>
</dbReference>
<keyword evidence="2" id="KW-0342">GTP-binding</keyword>
<dbReference type="Proteomes" id="UP000709295">
    <property type="component" value="Unassembled WGS sequence"/>
</dbReference>
<dbReference type="PANTHER" id="PTHR23115">
    <property type="entry name" value="TRANSLATION FACTOR"/>
    <property type="match status" value="1"/>
</dbReference>
<sequence>MIDKRNITKYGEARNLLDTDEEEVRKGITVDVGRAHFETENRRFTILDAPGHRNYVPNMIHGTSQADVAILVISARKGEFETGFERGGQTREHAMLAKTLGVDKLIVVINNMDEASWSQERYDECVSKLRPYLRMCRFAVMRDVAFIPVSGLHGDNVKIVNKSWYEVDSLIDFMDKMHISNRNPDGPLRIPVQ</sequence>
<accession>A0A8J5IQ53</accession>
<dbReference type="EMBL" id="JAENGY010002954">
    <property type="protein sequence ID" value="KAG6942770.1"/>
    <property type="molecule type" value="Genomic_DNA"/>
</dbReference>
<evidence type="ECO:0000313" key="5">
    <source>
        <dbReference type="Proteomes" id="UP000709295"/>
    </source>
</evidence>
<evidence type="ECO:0000256" key="1">
    <source>
        <dbReference type="ARBA" id="ARBA00022741"/>
    </source>
</evidence>
<evidence type="ECO:0000259" key="3">
    <source>
        <dbReference type="PROSITE" id="PS51722"/>
    </source>
</evidence>
<keyword evidence="1" id="KW-0547">Nucleotide-binding</keyword>
<feature type="domain" description="Tr-type G" evidence="3">
    <location>
        <begin position="1"/>
        <end position="185"/>
    </location>
</feature>
<dbReference type="PROSITE" id="PS51722">
    <property type="entry name" value="G_TR_2"/>
    <property type="match status" value="1"/>
</dbReference>
<comment type="caution">
    <text evidence="4">The sequence shown here is derived from an EMBL/GenBank/DDBJ whole genome shotgun (WGS) entry which is preliminary data.</text>
</comment>
<protein>
    <recommendedName>
        <fullName evidence="3">Tr-type G domain-containing protein</fullName>
    </recommendedName>
</protein>
<proteinExistence type="predicted"/>